<dbReference type="Proteomes" id="UP001174909">
    <property type="component" value="Unassembled WGS sequence"/>
</dbReference>
<keyword evidence="3" id="KW-1185">Reference proteome</keyword>
<dbReference type="EMBL" id="CASHTH010001397">
    <property type="protein sequence ID" value="CAI8014897.1"/>
    <property type="molecule type" value="Genomic_DNA"/>
</dbReference>
<evidence type="ECO:0000313" key="3">
    <source>
        <dbReference type="Proteomes" id="UP001174909"/>
    </source>
</evidence>
<reference evidence="2" key="1">
    <citation type="submission" date="2023-03" db="EMBL/GenBank/DDBJ databases">
        <authorList>
            <person name="Steffen K."/>
            <person name="Cardenas P."/>
        </authorList>
    </citation>
    <scope>NUCLEOTIDE SEQUENCE</scope>
</reference>
<accession>A0AA35RRC7</accession>
<protein>
    <submittedName>
        <fullName evidence="2">Uncharacterized protein YyaL</fullName>
    </submittedName>
</protein>
<sequence>MPNRLINETSPYLLQHANNPVEWHAWNEEALARSRDEDKPILLSIGYSACHWCHVMERESFEDESIASLMNANFVNIKVDREERPDLDAVYMEAVQMLTGSGGWPMTVFLTPECKPFYGGTYFPPTDRMNMPGFPRVLLAVTEAYRTNRSEVERVTGQLTEQMGRSGQLPQGNNLLSVDVLHEAYSRLAANFDYQNGGFGAAPKFPQPMTPEFLLRYYSHGYNPRALDMVELTLQKMAYGGMYDQLGGGFHRYSTDAFWLVPHFEKMLYDNALLARLYLHAYQLTNKELYRRITEETLDYVLREMTDSLGGFYSAQDADSEGVEGKFFVWTPDEIRAILGDADGNLFGGFYGVTDAGNFEGSNILNVPQDPQAFALDHGISEGYLNSIVARGKVHLLTEREERIHPFRDDKVISSWNGLMLRAFAEAGVTLKRPDYLAAASANANFLHNEMFKDGRLLRTYRDGQAKLQGFLEDYSCVADGYLALYEATFERVWLDRAVMLADTMIELFWDDGVGGFFDTGTEHESLVTRPRDVFDNAQPCGGSVAAEVLLRLAILTGNEDYNLKGSQPLRPISRVMSQAPGGAAYWLGVLDFYVSIPKEIAVIGPAGDPDTEALRDEVFGRYLPNKVVVGLDPAQSPYSDTDRSPTDGIPLLEGREKLNGGPIAYVCQNYVCQLPVTDAESLAKQLED</sequence>
<evidence type="ECO:0000259" key="1">
    <source>
        <dbReference type="Pfam" id="PF03190"/>
    </source>
</evidence>
<dbReference type="InterPro" id="IPR024705">
    <property type="entry name" value="Ssp411"/>
</dbReference>
<dbReference type="PIRSF" id="PIRSF006402">
    <property type="entry name" value="UCP006402_thioredoxin"/>
    <property type="match status" value="1"/>
</dbReference>
<dbReference type="InterPro" id="IPR036249">
    <property type="entry name" value="Thioredoxin-like_sf"/>
</dbReference>
<dbReference type="PANTHER" id="PTHR42899:SF1">
    <property type="entry name" value="SPERMATOGENESIS-ASSOCIATED PROTEIN 20"/>
    <property type="match status" value="1"/>
</dbReference>
<dbReference type="PANTHER" id="PTHR42899">
    <property type="entry name" value="SPERMATOGENESIS-ASSOCIATED PROTEIN 20"/>
    <property type="match status" value="1"/>
</dbReference>
<dbReference type="SUPFAM" id="SSF48208">
    <property type="entry name" value="Six-hairpin glycosidases"/>
    <property type="match status" value="1"/>
</dbReference>
<dbReference type="SUPFAM" id="SSF52833">
    <property type="entry name" value="Thioredoxin-like"/>
    <property type="match status" value="1"/>
</dbReference>
<dbReference type="CDD" id="cd02955">
    <property type="entry name" value="SSP411"/>
    <property type="match status" value="1"/>
</dbReference>
<dbReference type="GO" id="GO:0005975">
    <property type="term" value="P:carbohydrate metabolic process"/>
    <property type="evidence" value="ECO:0007669"/>
    <property type="project" value="InterPro"/>
</dbReference>
<evidence type="ECO:0000313" key="2">
    <source>
        <dbReference type="EMBL" id="CAI8014897.1"/>
    </source>
</evidence>
<organism evidence="2 3">
    <name type="scientific">Geodia barretti</name>
    <name type="common">Barrett's horny sponge</name>
    <dbReference type="NCBI Taxonomy" id="519541"/>
    <lineage>
        <taxon>Eukaryota</taxon>
        <taxon>Metazoa</taxon>
        <taxon>Porifera</taxon>
        <taxon>Demospongiae</taxon>
        <taxon>Heteroscleromorpha</taxon>
        <taxon>Tetractinellida</taxon>
        <taxon>Astrophorina</taxon>
        <taxon>Geodiidae</taxon>
        <taxon>Geodia</taxon>
    </lineage>
</organism>
<comment type="caution">
    <text evidence="2">The sequence shown here is derived from an EMBL/GenBank/DDBJ whole genome shotgun (WGS) entry which is preliminary data.</text>
</comment>
<dbReference type="InterPro" id="IPR004879">
    <property type="entry name" value="Ssp411-like_TRX"/>
</dbReference>
<gene>
    <name evidence="2" type="ORF">GBAR_LOCUS9283</name>
</gene>
<dbReference type="Pfam" id="PF03190">
    <property type="entry name" value="Thioredox_DsbH"/>
    <property type="match status" value="1"/>
</dbReference>
<dbReference type="Gene3D" id="3.40.30.10">
    <property type="entry name" value="Glutaredoxin"/>
    <property type="match status" value="1"/>
</dbReference>
<feature type="domain" description="Spermatogenesis-associated protein 20-like TRX" evidence="1">
    <location>
        <begin position="2"/>
        <end position="163"/>
    </location>
</feature>
<dbReference type="InterPro" id="IPR008928">
    <property type="entry name" value="6-hairpin_glycosidase_sf"/>
</dbReference>
<dbReference type="AlphaFoldDB" id="A0AA35RRC7"/>
<name>A0AA35RRC7_GEOBA</name>
<proteinExistence type="predicted"/>